<reference evidence="5 6" key="1">
    <citation type="submission" date="2017-10" db="EMBL/GenBank/DDBJ databases">
        <title>Comparative genomics in systemic dimorphic fungi from Ajellomycetaceae.</title>
        <authorList>
            <person name="Munoz J.F."/>
            <person name="Mcewen J.G."/>
            <person name="Clay O.K."/>
            <person name="Cuomo C.A."/>
        </authorList>
    </citation>
    <scope>NUCLEOTIDE SEQUENCE [LARGE SCALE GENOMIC DNA]</scope>
    <source>
        <strain evidence="5 6">UAMH5409</strain>
    </source>
</reference>
<protein>
    <recommendedName>
        <fullName evidence="7">Protein-tyrosine phosphatase</fullName>
    </recommendedName>
</protein>
<keyword evidence="6" id="KW-1185">Reference proteome</keyword>
<gene>
    <name evidence="5" type="ORF">AJ79_00748</name>
</gene>
<dbReference type="SMART" id="SM00404">
    <property type="entry name" value="PTPc_motif"/>
    <property type="match status" value="1"/>
</dbReference>
<dbReference type="InterPro" id="IPR003595">
    <property type="entry name" value="Tyr_Pase_cat"/>
</dbReference>
<dbReference type="SMART" id="SM00194">
    <property type="entry name" value="PTPc"/>
    <property type="match status" value="1"/>
</dbReference>
<feature type="region of interest" description="Disordered" evidence="2">
    <location>
        <begin position="72"/>
        <end position="190"/>
    </location>
</feature>
<comment type="similarity">
    <text evidence="1">Belongs to the protein-tyrosine phosphatase family. Non-receptor class subfamily.</text>
</comment>
<dbReference type="AlphaFoldDB" id="A0A2B7YA97"/>
<proteinExistence type="inferred from homology"/>
<feature type="domain" description="Tyrosine-protein phosphatase" evidence="3">
    <location>
        <begin position="200"/>
        <end position="515"/>
    </location>
</feature>
<name>A0A2B7YA97_9EURO</name>
<evidence type="ECO:0000256" key="1">
    <source>
        <dbReference type="ARBA" id="ARBA00009649"/>
    </source>
</evidence>
<dbReference type="PANTHER" id="PTHR19134">
    <property type="entry name" value="RECEPTOR-TYPE TYROSINE-PROTEIN PHOSPHATASE"/>
    <property type="match status" value="1"/>
</dbReference>
<dbReference type="InterPro" id="IPR016130">
    <property type="entry name" value="Tyr_Pase_AS"/>
</dbReference>
<dbReference type="GO" id="GO:0004725">
    <property type="term" value="F:protein tyrosine phosphatase activity"/>
    <property type="evidence" value="ECO:0007669"/>
    <property type="project" value="InterPro"/>
</dbReference>
<feature type="compositionally biased region" description="Polar residues" evidence="2">
    <location>
        <begin position="90"/>
        <end position="100"/>
    </location>
</feature>
<feature type="compositionally biased region" description="Acidic residues" evidence="2">
    <location>
        <begin position="172"/>
        <end position="182"/>
    </location>
</feature>
<dbReference type="PROSITE" id="PS00383">
    <property type="entry name" value="TYR_PHOSPHATASE_1"/>
    <property type="match status" value="1"/>
</dbReference>
<dbReference type="Gene3D" id="3.90.190.10">
    <property type="entry name" value="Protein tyrosine phosphatase superfamily"/>
    <property type="match status" value="1"/>
</dbReference>
<dbReference type="SUPFAM" id="SSF52799">
    <property type="entry name" value="(Phosphotyrosine protein) phosphatases II"/>
    <property type="match status" value="1"/>
</dbReference>
<dbReference type="CDD" id="cd18533">
    <property type="entry name" value="PTP_fungal"/>
    <property type="match status" value="1"/>
</dbReference>
<feature type="domain" description="Tyrosine specific protein phosphatases" evidence="4">
    <location>
        <begin position="415"/>
        <end position="506"/>
    </location>
</feature>
<dbReference type="PROSITE" id="PS50055">
    <property type="entry name" value="TYR_PHOSPHATASE_PTP"/>
    <property type="match status" value="1"/>
</dbReference>
<dbReference type="InterPro" id="IPR050348">
    <property type="entry name" value="Protein-Tyr_Phosphatase"/>
</dbReference>
<feature type="compositionally biased region" description="Polar residues" evidence="2">
    <location>
        <begin position="532"/>
        <end position="549"/>
    </location>
</feature>
<dbReference type="Proteomes" id="UP000223968">
    <property type="component" value="Unassembled WGS sequence"/>
</dbReference>
<evidence type="ECO:0000256" key="2">
    <source>
        <dbReference type="SAM" id="MobiDB-lite"/>
    </source>
</evidence>
<dbReference type="InterPro" id="IPR000387">
    <property type="entry name" value="Tyr_Pase_dom"/>
</dbReference>
<organism evidence="5 6">
    <name type="scientific">Helicocarpus griseus UAMH5409</name>
    <dbReference type="NCBI Taxonomy" id="1447875"/>
    <lineage>
        <taxon>Eukaryota</taxon>
        <taxon>Fungi</taxon>
        <taxon>Dikarya</taxon>
        <taxon>Ascomycota</taxon>
        <taxon>Pezizomycotina</taxon>
        <taxon>Eurotiomycetes</taxon>
        <taxon>Eurotiomycetidae</taxon>
        <taxon>Onygenales</taxon>
        <taxon>Ajellomycetaceae</taxon>
        <taxon>Helicocarpus</taxon>
    </lineage>
</organism>
<evidence type="ECO:0008006" key="7">
    <source>
        <dbReference type="Google" id="ProtNLM"/>
    </source>
</evidence>
<evidence type="ECO:0000313" key="6">
    <source>
        <dbReference type="Proteomes" id="UP000223968"/>
    </source>
</evidence>
<dbReference type="PRINTS" id="PR00700">
    <property type="entry name" value="PRTYPHPHTASE"/>
</dbReference>
<dbReference type="Pfam" id="PF00102">
    <property type="entry name" value="Y_phosphatase"/>
    <property type="match status" value="1"/>
</dbReference>
<comment type="caution">
    <text evidence="5">The sequence shown here is derived from an EMBL/GenBank/DDBJ whole genome shotgun (WGS) entry which is preliminary data.</text>
</comment>
<dbReference type="OrthoDB" id="10253954at2759"/>
<dbReference type="InterPro" id="IPR000242">
    <property type="entry name" value="PTP_cat"/>
</dbReference>
<dbReference type="InterPro" id="IPR029021">
    <property type="entry name" value="Prot-tyrosine_phosphatase-like"/>
</dbReference>
<accession>A0A2B7YA97</accession>
<sequence>MPFPPYIRGSRVSSAAAWNSLRRCRSERIVGWTEVLVRRFYHLRPSPVFPSTATRLGESTVNLAPQLVVDSSESCPEATTLDPASRRSLDSQTPATTATNYSSLSPGYQSSGSQGSSKHRTPKKVRDLLGHAKSFRRRAAAKMSEAHLQSPLTKRSRSADSRASAQTASFSGEEDSNMASEEDGNKGDIPSFLNLSELEIRNKFIELDNRQTKRHLGEGAGTGTESRRCLLVETPQTMVRNRYMNIQVWADSRIHLKVPEGECDYINASPISLQNSETGEVARYIAAQGPKKEYLWDFWNMVFHETGDVAVLVMLTQVYEQMKEKCAQYFPLNMQTPTYHFRRPPSDPFVDHNDGDEVDSAFAGQITLLESIYNDDCRSEIRKLELTFGSQSKIVWHYLFAGWSDYSKPEGKDRNALVKLTQVTAAKAGSLSNPRIVHCSAGVGRTGTFITIDHLMREMRTGNLLNIKNNDNNNEPDEEQPDPIFDTVNLLREQRICMVYTEVQYQFIYDILREQALLFLGRNPAQAKKSRSPGSRSQKMAKYSTNTPEPMQKEEFAPIIDTIPMPKRG</sequence>
<evidence type="ECO:0000259" key="4">
    <source>
        <dbReference type="PROSITE" id="PS50056"/>
    </source>
</evidence>
<evidence type="ECO:0000313" key="5">
    <source>
        <dbReference type="EMBL" id="PGH18120.1"/>
    </source>
</evidence>
<dbReference type="STRING" id="1447875.A0A2B7YA97"/>
<feature type="region of interest" description="Disordered" evidence="2">
    <location>
        <begin position="525"/>
        <end position="569"/>
    </location>
</feature>
<dbReference type="PROSITE" id="PS50056">
    <property type="entry name" value="TYR_PHOSPHATASE_2"/>
    <property type="match status" value="1"/>
</dbReference>
<evidence type="ECO:0000259" key="3">
    <source>
        <dbReference type="PROSITE" id="PS50055"/>
    </source>
</evidence>
<dbReference type="PANTHER" id="PTHR19134:SF449">
    <property type="entry name" value="TYROSINE-PROTEIN PHOSPHATASE 1"/>
    <property type="match status" value="1"/>
</dbReference>
<feature type="compositionally biased region" description="Low complexity" evidence="2">
    <location>
        <begin position="101"/>
        <end position="116"/>
    </location>
</feature>
<dbReference type="EMBL" id="PDNB01000006">
    <property type="protein sequence ID" value="PGH18120.1"/>
    <property type="molecule type" value="Genomic_DNA"/>
</dbReference>